<evidence type="ECO:0000313" key="3">
    <source>
        <dbReference type="EMBL" id="EER09748.1"/>
    </source>
</evidence>
<dbReference type="RefSeq" id="XP_002777953.1">
    <property type="nucleotide sequence ID" value="XM_002777907.1"/>
</dbReference>
<sequence length="611" mass="67590">MDAKLQQPPTLFEVLGVPPSANDARIRRAYLDLSLRFHPNSTTGAASPKAGQACGEFFKTIKNAYDILSDPALHSCYLENMRFGSSAALVAVERLRQGRAVNRRADTLQLYADALNLFPNLSKNSDPPTGESLPGNLEVDSRPSNSMRGSYAHPYARARPSPGSSSFNLLPQYPLGTQQAASNQAPHKPIQGELLLGVTLSTTGFYVYVYLGPGQFVRGPDRPTLLLAVNDGARLVKGMESHKIYEVLAALLEEARQPWSVQTQGSPSMLPLGRVMPSNFREGEALSRHLQNGIPQRESPLNVATSEPNREAWNQAAMNAGRPMVYPSPGGMSITHNMAYGQRMASNTGVSSSSSSPYGVNGDSVSIARVPASWESLSVKELIEIHGKEVWEFFPLEARRKFFNFAMRFYIPREQPHAAQLRSPPEFRGLSHHVFDAYVVMFFRYLKTINDIETSIARSEGNHGRFPSHFPDGAAIDDYLVGEGMNFMRRYGQLYLIRLTIERLSTSDPVYLAGVSQRIVAQTRRPPPMWKEDPTWAWSEADDLKLLYSLEENGLGELVESAALVAGDALRWPSSSIANPKFQSFIYARLQWLMNGLVSISRISGGVVNHT</sequence>
<dbReference type="SMART" id="SM00271">
    <property type="entry name" value="DnaJ"/>
    <property type="match status" value="1"/>
</dbReference>
<organism evidence="4">
    <name type="scientific">Perkinsus marinus (strain ATCC 50983 / TXsc)</name>
    <dbReference type="NCBI Taxonomy" id="423536"/>
    <lineage>
        <taxon>Eukaryota</taxon>
        <taxon>Sar</taxon>
        <taxon>Alveolata</taxon>
        <taxon>Perkinsozoa</taxon>
        <taxon>Perkinsea</taxon>
        <taxon>Perkinsida</taxon>
        <taxon>Perkinsidae</taxon>
        <taxon>Perkinsus</taxon>
    </lineage>
</organism>
<accession>C5L0K0</accession>
<gene>
    <name evidence="3" type="ORF">Pmar_PMAR020042</name>
</gene>
<feature type="domain" description="J" evidence="2">
    <location>
        <begin position="10"/>
        <end position="84"/>
    </location>
</feature>
<keyword evidence="4" id="KW-1185">Reference proteome</keyword>
<dbReference type="CDD" id="cd06257">
    <property type="entry name" value="DnaJ"/>
    <property type="match status" value="1"/>
</dbReference>
<dbReference type="EMBL" id="GG678044">
    <property type="protein sequence ID" value="EER09748.1"/>
    <property type="molecule type" value="Genomic_DNA"/>
</dbReference>
<dbReference type="PROSITE" id="PS50076">
    <property type="entry name" value="DNAJ_2"/>
    <property type="match status" value="1"/>
</dbReference>
<dbReference type="OrthoDB" id="10250354at2759"/>
<dbReference type="SUPFAM" id="SSF46565">
    <property type="entry name" value="Chaperone J-domain"/>
    <property type="match status" value="1"/>
</dbReference>
<evidence type="ECO:0000256" key="1">
    <source>
        <dbReference type="SAM" id="MobiDB-lite"/>
    </source>
</evidence>
<dbReference type="InterPro" id="IPR001623">
    <property type="entry name" value="DnaJ_domain"/>
</dbReference>
<dbReference type="GeneID" id="9052683"/>
<evidence type="ECO:0000259" key="2">
    <source>
        <dbReference type="PROSITE" id="PS50076"/>
    </source>
</evidence>
<dbReference type="PANTHER" id="PTHR24074">
    <property type="entry name" value="CO-CHAPERONE PROTEIN DJLA"/>
    <property type="match status" value="1"/>
</dbReference>
<dbReference type="InParanoid" id="C5L0K0"/>
<dbReference type="Gene3D" id="1.10.287.110">
    <property type="entry name" value="DnaJ domain"/>
    <property type="match status" value="1"/>
</dbReference>
<protein>
    <recommendedName>
        <fullName evidence="2">J domain-containing protein</fullName>
    </recommendedName>
</protein>
<dbReference type="PRINTS" id="PR00625">
    <property type="entry name" value="JDOMAIN"/>
</dbReference>
<evidence type="ECO:0000313" key="4">
    <source>
        <dbReference type="Proteomes" id="UP000007800"/>
    </source>
</evidence>
<dbReference type="Pfam" id="PF00226">
    <property type="entry name" value="DnaJ"/>
    <property type="match status" value="1"/>
</dbReference>
<dbReference type="Proteomes" id="UP000007800">
    <property type="component" value="Unassembled WGS sequence"/>
</dbReference>
<name>C5L0K0_PERM5</name>
<proteinExistence type="predicted"/>
<reference evidence="3 4" key="1">
    <citation type="submission" date="2008-07" db="EMBL/GenBank/DDBJ databases">
        <authorList>
            <person name="El-Sayed N."/>
            <person name="Caler E."/>
            <person name="Inman J."/>
            <person name="Amedeo P."/>
            <person name="Hass B."/>
            <person name="Wortman J."/>
        </authorList>
    </citation>
    <scope>NUCLEOTIDE SEQUENCE [LARGE SCALE GENOMIC DNA]</scope>
    <source>
        <strain evidence="4">ATCC 50983 / TXsc</strain>
    </source>
</reference>
<dbReference type="InterPro" id="IPR050817">
    <property type="entry name" value="DjlA_DnaK_co-chaperone"/>
</dbReference>
<dbReference type="InterPro" id="IPR036869">
    <property type="entry name" value="J_dom_sf"/>
</dbReference>
<dbReference type="AlphaFoldDB" id="C5L0K0"/>
<feature type="region of interest" description="Disordered" evidence="1">
    <location>
        <begin position="121"/>
        <end position="169"/>
    </location>
</feature>